<dbReference type="Proteomes" id="UP000784294">
    <property type="component" value="Unassembled WGS sequence"/>
</dbReference>
<organism evidence="1 2">
    <name type="scientific">Protopolystoma xenopodis</name>
    <dbReference type="NCBI Taxonomy" id="117903"/>
    <lineage>
        <taxon>Eukaryota</taxon>
        <taxon>Metazoa</taxon>
        <taxon>Spiralia</taxon>
        <taxon>Lophotrochozoa</taxon>
        <taxon>Platyhelminthes</taxon>
        <taxon>Monogenea</taxon>
        <taxon>Polyopisthocotylea</taxon>
        <taxon>Polystomatidea</taxon>
        <taxon>Polystomatidae</taxon>
        <taxon>Protopolystoma</taxon>
    </lineage>
</organism>
<reference evidence="1" key="1">
    <citation type="submission" date="2018-11" db="EMBL/GenBank/DDBJ databases">
        <authorList>
            <consortium name="Pathogen Informatics"/>
        </authorList>
    </citation>
    <scope>NUCLEOTIDE SEQUENCE</scope>
</reference>
<dbReference type="EMBL" id="CAAALY010117458">
    <property type="protein sequence ID" value="VEL30976.1"/>
    <property type="molecule type" value="Genomic_DNA"/>
</dbReference>
<gene>
    <name evidence="1" type="ORF">PXEA_LOCUS24416</name>
</gene>
<evidence type="ECO:0000313" key="1">
    <source>
        <dbReference type="EMBL" id="VEL30976.1"/>
    </source>
</evidence>
<proteinExistence type="predicted"/>
<evidence type="ECO:0000313" key="2">
    <source>
        <dbReference type="Proteomes" id="UP000784294"/>
    </source>
</evidence>
<name>A0A448X8U0_9PLAT</name>
<dbReference type="AlphaFoldDB" id="A0A448X8U0"/>
<protein>
    <submittedName>
        <fullName evidence="1">Uncharacterized protein</fullName>
    </submittedName>
</protein>
<comment type="caution">
    <text evidence="1">The sequence shown here is derived from an EMBL/GenBank/DDBJ whole genome shotgun (WGS) entry which is preliminary data.</text>
</comment>
<sequence>MWRHLLLALTPYYSPNSLSESSFLIQSIAILCFVSTGPCSERMFTSLSPHHSMAYSLYCCPLFLLGKSYIPSGNPTCPLKWPERVYVVLGFFPTAQKPIVNYSKARFGRLRKYHSIVVIHPRLANAMYVESLKLTQVESLRFSFPTDVYFVFYLLTSRSMFCTNLVREAYMLLIVWPV</sequence>
<accession>A0A448X8U0</accession>
<keyword evidence="2" id="KW-1185">Reference proteome</keyword>